<dbReference type="SUPFAM" id="SSF49464">
    <property type="entry name" value="Carboxypeptidase regulatory domain-like"/>
    <property type="match status" value="1"/>
</dbReference>
<accession>A0A160DUL0</accession>
<dbReference type="GO" id="GO:0044718">
    <property type="term" value="P:siderophore transmembrane transport"/>
    <property type="evidence" value="ECO:0007669"/>
    <property type="project" value="TreeGrafter"/>
</dbReference>
<evidence type="ECO:0000256" key="6">
    <source>
        <dbReference type="ARBA" id="ARBA00023237"/>
    </source>
</evidence>
<organism evidence="9 10">
    <name type="scientific">Dokdonella koreensis DS-123</name>
    <dbReference type="NCBI Taxonomy" id="1300342"/>
    <lineage>
        <taxon>Bacteria</taxon>
        <taxon>Pseudomonadati</taxon>
        <taxon>Pseudomonadota</taxon>
        <taxon>Gammaproteobacteria</taxon>
        <taxon>Lysobacterales</taxon>
        <taxon>Rhodanobacteraceae</taxon>
        <taxon>Dokdonella</taxon>
    </lineage>
</organism>
<dbReference type="InterPro" id="IPR057601">
    <property type="entry name" value="Oar-like_b-barrel"/>
</dbReference>
<evidence type="ECO:0000256" key="2">
    <source>
        <dbReference type="ARBA" id="ARBA00022448"/>
    </source>
</evidence>
<dbReference type="KEGG" id="dko:I596_1365"/>
<dbReference type="GO" id="GO:0015344">
    <property type="term" value="F:siderophore uptake transmembrane transporter activity"/>
    <property type="evidence" value="ECO:0007669"/>
    <property type="project" value="TreeGrafter"/>
</dbReference>
<keyword evidence="10" id="KW-1185">Reference proteome</keyword>
<dbReference type="SUPFAM" id="SSF56935">
    <property type="entry name" value="Porins"/>
    <property type="match status" value="1"/>
</dbReference>
<keyword evidence="5" id="KW-0472">Membrane</keyword>
<dbReference type="PATRIC" id="fig|1300342.3.peg.1329"/>
<dbReference type="OrthoDB" id="9768147at2"/>
<gene>
    <name evidence="9" type="ORF">I596_1365</name>
</gene>
<dbReference type="InterPro" id="IPR008969">
    <property type="entry name" value="CarboxyPept-like_regulatory"/>
</dbReference>
<keyword evidence="4" id="KW-0812">Transmembrane</keyword>
<feature type="chain" id="PRO_5007813154" evidence="7">
    <location>
        <begin position="30"/>
        <end position="1065"/>
    </location>
</feature>
<dbReference type="InterPro" id="IPR036942">
    <property type="entry name" value="Beta-barrel_TonB_sf"/>
</dbReference>
<sequence>MSERLSKRVGVRLLPLVLSSIFAVSGAYAQTTSASLGGVVTDASGQPISGAEVLITHSASGTVSRAATDAAGRYAARGLRVGGPYTITITRGNETEVRENVFLQLGESNTISAQLSPTEKLEEIVVTGTANSSIFSAENMGTGTNISLAQIEALPSIGRNIQDYMRLDPRISQVSKADGAISAMGQNTRFNAIRIDGVSTNDPFGLESNNLPTERQPVSMDAIEEINIGLANYDVTTTGGTGAVVNAVTKSGTNDFHGSIYGAYRDKSMVGEDRNGRDFDGFKDEKTYGFTLGGPIVKDTLFFFVNYEKFKRRAPGPDLLNSPFGTGAISAEQISEVQRIARDVWGFDAGSLDGVNSLGTDIEEYAGKIDWNINENHRASFRYSKMEQNVAKLPGFSNNQISLNSYWYNQAKTFESYVGELFSDWSDVFSTEIKVSYRDYDSIRQPNSNLPHIRVDFGNNQLLFGTEQNTHVNIIQTKEKGAFFAGNLFLGDHTVKFGFDWTNNDIFNFYGRNLNGVYRFGSLELFEQGIPREYSYRAPRPGGSLADIPAAYELSNTGLFLQDSWAVNYNLNLTFGVRIDKPDFKGTPLYNARIEQLYGYNNTKLPEQEVIQPRFGFNYSFDSERPTQVRGGMGLFMGAPPNVWLAGVYQNTGLNYLEYTQNDSGGLGPIFSPDPRNQPISGNVGARQNVDIVDSNFKMPSVWKANVALDHELPWNGIVASVEFLAYWNKNGLYFERLDLGAPTATGPDGRTLYWSAAALDPGSWTCSSCLGNPSAGFARANRPSDIGDVMLAKNTKKGGGNQITLSLAQPMNDGGWSWMAAYTHTQAKEVSPLTSSQNTSNWNNTLIYQANEDVAYDSRYAFKHRVTGVLTKEFNFFGDNKTTASLVYEGRTGRPYSYVFWNDVNGDGRSFNDLFYVPSGPGDVIFRNPAEEAAFFEWLADHPEVARYGGRVMPANAMRAGWLNMFDLRFSQELPGFFDGHKAEFWFDIMNVGNLLNKKWGQIDDAGFNSNLAVANFAGIDPETGRYVYRFTGAQRLTTQEVNGDGVNTGVSRWSVQVGFRYRF</sequence>
<dbReference type="STRING" id="1300342.I596_1365"/>
<feature type="signal peptide" evidence="7">
    <location>
        <begin position="1"/>
        <end position="29"/>
    </location>
</feature>
<dbReference type="Pfam" id="PF13620">
    <property type="entry name" value="CarboxypepD_reg"/>
    <property type="match status" value="1"/>
</dbReference>
<feature type="domain" description="TonB-dependent transporter Oar-like beta-barrel" evidence="8">
    <location>
        <begin position="360"/>
        <end position="997"/>
    </location>
</feature>
<keyword evidence="7" id="KW-0732">Signal</keyword>
<dbReference type="GO" id="GO:0009279">
    <property type="term" value="C:cell outer membrane"/>
    <property type="evidence" value="ECO:0007669"/>
    <property type="project" value="UniProtKB-SubCell"/>
</dbReference>
<dbReference type="Gene3D" id="2.40.170.20">
    <property type="entry name" value="TonB-dependent receptor, beta-barrel domain"/>
    <property type="match status" value="1"/>
</dbReference>
<evidence type="ECO:0000259" key="8">
    <source>
        <dbReference type="Pfam" id="PF25183"/>
    </source>
</evidence>
<evidence type="ECO:0000313" key="9">
    <source>
        <dbReference type="EMBL" id="ANB17393.1"/>
    </source>
</evidence>
<evidence type="ECO:0000313" key="10">
    <source>
        <dbReference type="Proteomes" id="UP000076830"/>
    </source>
</evidence>
<evidence type="ECO:0000256" key="4">
    <source>
        <dbReference type="ARBA" id="ARBA00022692"/>
    </source>
</evidence>
<comment type="subcellular location">
    <subcellularLocation>
        <location evidence="1">Cell outer membrane</location>
        <topology evidence="1">Multi-pass membrane protein</topology>
    </subcellularLocation>
</comment>
<evidence type="ECO:0000256" key="7">
    <source>
        <dbReference type="SAM" id="SignalP"/>
    </source>
</evidence>
<dbReference type="PANTHER" id="PTHR30069:SF46">
    <property type="entry name" value="OAR PROTEIN"/>
    <property type="match status" value="1"/>
</dbReference>
<keyword evidence="3" id="KW-1134">Transmembrane beta strand</keyword>
<protein>
    <submittedName>
        <fullName evidence="9">Oar protein</fullName>
    </submittedName>
</protein>
<evidence type="ECO:0000256" key="5">
    <source>
        <dbReference type="ARBA" id="ARBA00023136"/>
    </source>
</evidence>
<reference evidence="9 10" key="1">
    <citation type="submission" date="2016-04" db="EMBL/GenBank/DDBJ databases">
        <title>Complete genome sequence of Dokdonella koreensis DS-123T.</title>
        <authorList>
            <person name="Kim J.F."/>
            <person name="Lee H."/>
            <person name="Kwak M.-J."/>
        </authorList>
    </citation>
    <scope>NUCLEOTIDE SEQUENCE [LARGE SCALE GENOMIC DNA]</scope>
    <source>
        <strain evidence="9 10">DS-123</strain>
    </source>
</reference>
<dbReference type="Proteomes" id="UP000076830">
    <property type="component" value="Chromosome"/>
</dbReference>
<feature type="domain" description="TonB-dependent transporter Oar-like beta-barrel" evidence="8">
    <location>
        <begin position="248"/>
        <end position="319"/>
    </location>
</feature>
<evidence type="ECO:0000256" key="3">
    <source>
        <dbReference type="ARBA" id="ARBA00022452"/>
    </source>
</evidence>
<dbReference type="Pfam" id="PF25183">
    <property type="entry name" value="OMP_b-brl_4"/>
    <property type="match status" value="2"/>
</dbReference>
<name>A0A160DUL0_9GAMM</name>
<dbReference type="Gene3D" id="2.60.40.1120">
    <property type="entry name" value="Carboxypeptidase-like, regulatory domain"/>
    <property type="match status" value="1"/>
</dbReference>
<dbReference type="PANTHER" id="PTHR30069">
    <property type="entry name" value="TONB-DEPENDENT OUTER MEMBRANE RECEPTOR"/>
    <property type="match status" value="1"/>
</dbReference>
<dbReference type="EMBL" id="CP015249">
    <property type="protein sequence ID" value="ANB17393.1"/>
    <property type="molecule type" value="Genomic_DNA"/>
</dbReference>
<dbReference type="InterPro" id="IPR039426">
    <property type="entry name" value="TonB-dep_rcpt-like"/>
</dbReference>
<keyword evidence="6" id="KW-0998">Cell outer membrane</keyword>
<evidence type="ECO:0000256" key="1">
    <source>
        <dbReference type="ARBA" id="ARBA00004571"/>
    </source>
</evidence>
<keyword evidence="2" id="KW-0813">Transport</keyword>
<dbReference type="AlphaFoldDB" id="A0A160DUL0"/>
<proteinExistence type="predicted"/>